<dbReference type="InterPro" id="IPR051309">
    <property type="entry name" value="ABCF_ATPase"/>
</dbReference>
<dbReference type="InterPro" id="IPR003593">
    <property type="entry name" value="AAA+_ATPase"/>
</dbReference>
<evidence type="ECO:0000259" key="3">
    <source>
        <dbReference type="PROSITE" id="PS50893"/>
    </source>
</evidence>
<keyword evidence="2 4" id="KW-0067">ATP-binding</keyword>
<dbReference type="PROSITE" id="PS50893">
    <property type="entry name" value="ABC_TRANSPORTER_2"/>
    <property type="match status" value="1"/>
</dbReference>
<name>A0A956M4W7_UNCEI</name>
<dbReference type="GO" id="GO:0016887">
    <property type="term" value="F:ATP hydrolysis activity"/>
    <property type="evidence" value="ECO:0007669"/>
    <property type="project" value="InterPro"/>
</dbReference>
<keyword evidence="1" id="KW-0547">Nucleotide-binding</keyword>
<proteinExistence type="predicted"/>
<dbReference type="InterPro" id="IPR003439">
    <property type="entry name" value="ABC_transporter-like_ATP-bd"/>
</dbReference>
<dbReference type="CDD" id="cd03221">
    <property type="entry name" value="ABCF_EF-3"/>
    <property type="match status" value="1"/>
</dbReference>
<dbReference type="Proteomes" id="UP000697710">
    <property type="component" value="Unassembled WGS sequence"/>
</dbReference>
<reference evidence="4" key="1">
    <citation type="submission" date="2020-04" db="EMBL/GenBank/DDBJ databases">
        <authorList>
            <person name="Zhang T."/>
        </authorList>
    </citation>
    <scope>NUCLEOTIDE SEQUENCE</scope>
    <source>
        <strain evidence="4">HKST-UBA01</strain>
    </source>
</reference>
<reference evidence="4" key="2">
    <citation type="journal article" date="2021" name="Microbiome">
        <title>Successional dynamics and alternative stable states in a saline activated sludge microbial community over 9 years.</title>
        <authorList>
            <person name="Wang Y."/>
            <person name="Ye J."/>
            <person name="Ju F."/>
            <person name="Liu L."/>
            <person name="Boyd J.A."/>
            <person name="Deng Y."/>
            <person name="Parks D.H."/>
            <person name="Jiang X."/>
            <person name="Yin X."/>
            <person name="Woodcroft B.J."/>
            <person name="Tyson G.W."/>
            <person name="Hugenholtz P."/>
            <person name="Polz M.F."/>
            <person name="Zhang T."/>
        </authorList>
    </citation>
    <scope>NUCLEOTIDE SEQUENCE</scope>
    <source>
        <strain evidence="4">HKST-UBA01</strain>
    </source>
</reference>
<dbReference type="InterPro" id="IPR027417">
    <property type="entry name" value="P-loop_NTPase"/>
</dbReference>
<dbReference type="Pfam" id="PF00005">
    <property type="entry name" value="ABC_tran"/>
    <property type="match status" value="1"/>
</dbReference>
<dbReference type="EMBL" id="JAGQHR010000886">
    <property type="protein sequence ID" value="MCA9729891.1"/>
    <property type="molecule type" value="Genomic_DNA"/>
</dbReference>
<feature type="non-terminal residue" evidence="4">
    <location>
        <position position="1"/>
    </location>
</feature>
<dbReference type="PANTHER" id="PTHR42855:SF2">
    <property type="entry name" value="DRUG RESISTANCE ABC TRANSPORTER,ATP-BINDING PROTEIN"/>
    <property type="match status" value="1"/>
</dbReference>
<evidence type="ECO:0000256" key="1">
    <source>
        <dbReference type="ARBA" id="ARBA00022741"/>
    </source>
</evidence>
<dbReference type="InterPro" id="IPR017871">
    <property type="entry name" value="ABC_transporter-like_CS"/>
</dbReference>
<dbReference type="AlphaFoldDB" id="A0A956M4W7"/>
<dbReference type="SMART" id="SM00382">
    <property type="entry name" value="AAA"/>
    <property type="match status" value="1"/>
</dbReference>
<comment type="caution">
    <text evidence="4">The sequence shown here is derived from an EMBL/GenBank/DDBJ whole genome shotgun (WGS) entry which is preliminary data.</text>
</comment>
<dbReference type="PANTHER" id="PTHR42855">
    <property type="entry name" value="ABC TRANSPORTER ATP-BINDING SUBUNIT"/>
    <property type="match status" value="1"/>
</dbReference>
<dbReference type="GO" id="GO:0005524">
    <property type="term" value="F:ATP binding"/>
    <property type="evidence" value="ECO:0007669"/>
    <property type="project" value="UniProtKB-KW"/>
</dbReference>
<feature type="domain" description="ABC transporter" evidence="3">
    <location>
        <begin position="14"/>
        <end position="228"/>
    </location>
</feature>
<dbReference type="Gene3D" id="3.40.50.300">
    <property type="entry name" value="P-loop containing nucleotide triphosphate hydrolases"/>
    <property type="match status" value="1"/>
</dbReference>
<evidence type="ECO:0000313" key="4">
    <source>
        <dbReference type="EMBL" id="MCA9729891.1"/>
    </source>
</evidence>
<evidence type="ECO:0000313" key="5">
    <source>
        <dbReference type="Proteomes" id="UP000697710"/>
    </source>
</evidence>
<protein>
    <submittedName>
        <fullName evidence="4">ABC-F family ATP-binding cassette domain-containing protein</fullName>
    </submittedName>
</protein>
<gene>
    <name evidence="4" type="ORF">KC729_19565</name>
</gene>
<dbReference type="SUPFAM" id="SSF52540">
    <property type="entry name" value="P-loop containing nucleoside triphosphate hydrolases"/>
    <property type="match status" value="1"/>
</dbReference>
<accession>A0A956M4W7</accession>
<evidence type="ECO:0000256" key="2">
    <source>
        <dbReference type="ARBA" id="ARBA00022840"/>
    </source>
</evidence>
<organism evidence="4 5">
    <name type="scientific">Eiseniibacteriota bacterium</name>
    <dbReference type="NCBI Taxonomy" id="2212470"/>
    <lineage>
        <taxon>Bacteria</taxon>
        <taxon>Candidatus Eiseniibacteriota</taxon>
    </lineage>
</organism>
<sequence length="234" mass="26145">FDFRQPPRSGDDVADLRAVSKAFGSRTIYHEFDFAIRRGERWCVMGRNGAGKSTLLKMVSGALRPDSGTVKLGASLQLGYFSQQALDLLDPELDVLGQLQHDFPQESQGRLRTLLGAFHFSGSDADKPIRVLSGGEKSRLVLARMLMDPPNFLVLDEPTNHLDLETKEMLVSALRDFEGTMLFVSHDRTFLKGLSNRVLELEYGEDGERRPHFYPGTYQEYVAKTGQEAPGVHA</sequence>
<dbReference type="PROSITE" id="PS00211">
    <property type="entry name" value="ABC_TRANSPORTER_1"/>
    <property type="match status" value="1"/>
</dbReference>